<accession>A0A543KTG6</accession>
<dbReference type="RefSeq" id="WP_142085758.1">
    <property type="nucleotide sequence ID" value="NZ_VFPV01000005.1"/>
</dbReference>
<keyword evidence="2" id="KW-0238">DNA-binding</keyword>
<protein>
    <submittedName>
        <fullName evidence="2">DNA-binding protein H-NS</fullName>
    </submittedName>
</protein>
<gene>
    <name evidence="2" type="ORF">BDD18_4229</name>
</gene>
<keyword evidence="1" id="KW-0175">Coiled coil</keyword>
<comment type="caution">
    <text evidence="2">The sequence shown here is derived from an EMBL/GenBank/DDBJ whole genome shotgun (WGS) entry which is preliminary data.</text>
</comment>
<feature type="coiled-coil region" evidence="1">
    <location>
        <begin position="5"/>
        <end position="32"/>
    </location>
</feature>
<evidence type="ECO:0000256" key="1">
    <source>
        <dbReference type="SAM" id="Coils"/>
    </source>
</evidence>
<dbReference type="EMBL" id="VFPV01000005">
    <property type="protein sequence ID" value="TQM98350.1"/>
    <property type="molecule type" value="Genomic_DNA"/>
</dbReference>
<evidence type="ECO:0000313" key="3">
    <source>
        <dbReference type="Proteomes" id="UP000316993"/>
    </source>
</evidence>
<organism evidence="2 3">
    <name type="scientific">Acidovorax temperans</name>
    <dbReference type="NCBI Taxonomy" id="80878"/>
    <lineage>
        <taxon>Bacteria</taxon>
        <taxon>Pseudomonadati</taxon>
        <taxon>Pseudomonadota</taxon>
        <taxon>Betaproteobacteria</taxon>
        <taxon>Burkholderiales</taxon>
        <taxon>Comamonadaceae</taxon>
        <taxon>Acidovorax</taxon>
    </lineage>
</organism>
<evidence type="ECO:0000313" key="2">
    <source>
        <dbReference type="EMBL" id="TQM98350.1"/>
    </source>
</evidence>
<reference evidence="2 3" key="1">
    <citation type="submission" date="2019-06" db="EMBL/GenBank/DDBJ databases">
        <title>Genomic Encyclopedia of Archaeal and Bacterial Type Strains, Phase II (KMG-II): from individual species to whole genera.</title>
        <authorList>
            <person name="Goeker M."/>
        </authorList>
    </citation>
    <scope>NUCLEOTIDE SEQUENCE [LARGE SCALE GENOMIC DNA]</scope>
    <source>
        <strain evidence="2 3">DSM 7270</strain>
    </source>
</reference>
<dbReference type="Proteomes" id="UP000316993">
    <property type="component" value="Unassembled WGS sequence"/>
</dbReference>
<dbReference type="AlphaFoldDB" id="A0A543KTG6"/>
<proteinExistence type="predicted"/>
<dbReference type="GO" id="GO:0003677">
    <property type="term" value="F:DNA binding"/>
    <property type="evidence" value="ECO:0007669"/>
    <property type="project" value="UniProtKB-KW"/>
</dbReference>
<sequence length="115" mass="13014">MQAEIKELDRQIAELQARRDALFKEYKNQAIQTARQLVEQYGLTPIQVGLGSISRNPLQPSTKRPTTFYDPNRGLSWDGSLAGRGRKPAWIVKAIEDKTIEFFRVQVQSAEPAQG</sequence>
<name>A0A543KTG6_9BURK</name>